<sequence length="512" mass="56791">MSNVGSLTRRAKRAGVTARTREAYVSVQDEVTGPLTTEAGAPVADNQNSETAGAGGPALVQDQLLLEKLAHFNRERIPERVVHARGAGAYGTFTVTADVTQYTRAAFLSQVGKETETFLRFSTVAGSLGSADAVRDPRGFALKFYTEEGNYDLVGNNTPVFFIRDAIKFPDFIHTQKRDPYTGSQEADNVFDFWGLSPESTHQVTWLFGDRGIPASYRHMDGFGSHTFQWNNEAGEVFWVKYHFKTDQGIKCLTQEEANKLAGEDPDSHQRDLREAIERGDHPSWTVGVQIMPASEAAAYRFNPFDLTKVWPKADYPVIEIGKLELNRNPENVFAEVEQSIFSPAHFVPGIGPSPDKMLQGRLFGYGDAHRYRVGVNADHLPVNRPHATEARTHGRDGFLYDGRHRGAKNYEPNSFGGPAQTGRPLWQPIPVSGETGEADTPRHAEDDDFVQAGNLYRLMSEEERERLVSNLAGAMSGVTRDDILERAIGNFRQADEDFGKRLEAAVQALRG</sequence>
<evidence type="ECO:0000313" key="13">
    <source>
        <dbReference type="Proteomes" id="UP000695264"/>
    </source>
</evidence>
<evidence type="ECO:0000259" key="11">
    <source>
        <dbReference type="SMART" id="SM01060"/>
    </source>
</evidence>
<keyword evidence="5 9" id="KW-0560">Oxidoreductase</keyword>
<dbReference type="InterPro" id="IPR018028">
    <property type="entry name" value="Catalase"/>
</dbReference>
<dbReference type="SUPFAM" id="SSF56634">
    <property type="entry name" value="Heme-dependent catalase-like"/>
    <property type="match status" value="1"/>
</dbReference>
<proteinExistence type="inferred from homology"/>
<dbReference type="SMART" id="SM01060">
    <property type="entry name" value="Catalase"/>
    <property type="match status" value="1"/>
</dbReference>
<evidence type="ECO:0000256" key="7">
    <source>
        <dbReference type="ARBA" id="ARBA00023324"/>
    </source>
</evidence>
<dbReference type="InterPro" id="IPR011614">
    <property type="entry name" value="Catalase_core"/>
</dbReference>
<comment type="caution">
    <text evidence="12">The sequence shown here is derived from an EMBL/GenBank/DDBJ whole genome shotgun (WGS) entry which is preliminary data.</text>
</comment>
<comment type="catalytic activity">
    <reaction evidence="8 9">
        <text>2 H2O2 = O2 + 2 H2O</text>
        <dbReference type="Rhea" id="RHEA:20309"/>
        <dbReference type="ChEBI" id="CHEBI:15377"/>
        <dbReference type="ChEBI" id="CHEBI:15379"/>
        <dbReference type="ChEBI" id="CHEBI:16240"/>
        <dbReference type="EC" id="1.11.1.6"/>
    </reaction>
</comment>
<dbReference type="InterPro" id="IPR020835">
    <property type="entry name" value="Catalase_sf"/>
</dbReference>
<keyword evidence="3 9" id="KW-0349">Heme</keyword>
<organism evidence="12 13">
    <name type="scientific">Streptomyces zingiberis</name>
    <dbReference type="NCBI Taxonomy" id="2053010"/>
    <lineage>
        <taxon>Bacteria</taxon>
        <taxon>Bacillati</taxon>
        <taxon>Actinomycetota</taxon>
        <taxon>Actinomycetes</taxon>
        <taxon>Kitasatosporales</taxon>
        <taxon>Streptomycetaceae</taxon>
        <taxon>Streptomyces</taxon>
    </lineage>
</organism>
<evidence type="ECO:0000256" key="6">
    <source>
        <dbReference type="ARBA" id="ARBA00023004"/>
    </source>
</evidence>
<dbReference type="PIRSF" id="PIRSF038928">
    <property type="entry name" value="Catalase_clade1-3"/>
    <property type="match status" value="1"/>
</dbReference>
<dbReference type="PROSITE" id="PS51402">
    <property type="entry name" value="CATALASE_3"/>
    <property type="match status" value="1"/>
</dbReference>
<dbReference type="PROSITE" id="PS00438">
    <property type="entry name" value="CATALASE_2"/>
    <property type="match status" value="1"/>
</dbReference>
<keyword evidence="4 9" id="KW-0479">Metal-binding</keyword>
<protein>
    <recommendedName>
        <fullName evidence="9">Catalase</fullName>
        <ecNumber evidence="9">1.11.1.6</ecNumber>
    </recommendedName>
</protein>
<dbReference type="PANTHER" id="PTHR11465">
    <property type="entry name" value="CATALASE"/>
    <property type="match status" value="1"/>
</dbReference>
<dbReference type="PANTHER" id="PTHR11465:SF9">
    <property type="entry name" value="CATALASE"/>
    <property type="match status" value="1"/>
</dbReference>
<reference evidence="12 13" key="1">
    <citation type="submission" date="2020-03" db="EMBL/GenBank/DDBJ databases">
        <title>WGS of actinomycetes isolated from Thailand.</title>
        <authorList>
            <person name="Thawai C."/>
        </authorList>
    </citation>
    <scope>NUCLEOTIDE SEQUENCE [LARGE SCALE GENOMIC DNA]</scope>
    <source>
        <strain evidence="12 13">PLAI 1-29</strain>
    </source>
</reference>
<gene>
    <name evidence="12" type="ORF">HCK00_10385</name>
</gene>
<name>A0ABX1BWY2_9ACTN</name>
<dbReference type="InterPro" id="IPR024711">
    <property type="entry name" value="Catalase_clade1/3"/>
</dbReference>
<dbReference type="Proteomes" id="UP000695264">
    <property type="component" value="Unassembled WGS sequence"/>
</dbReference>
<keyword evidence="13" id="KW-1185">Reference proteome</keyword>
<feature type="domain" description="Catalase core" evidence="11">
    <location>
        <begin position="36"/>
        <end position="420"/>
    </location>
</feature>
<dbReference type="PROSITE" id="PS00437">
    <property type="entry name" value="CATALASE_1"/>
    <property type="match status" value="1"/>
</dbReference>
<dbReference type="InterPro" id="IPR024708">
    <property type="entry name" value="Catalase_AS"/>
</dbReference>
<evidence type="ECO:0000256" key="8">
    <source>
        <dbReference type="ARBA" id="ARBA00049254"/>
    </source>
</evidence>
<evidence type="ECO:0000256" key="3">
    <source>
        <dbReference type="ARBA" id="ARBA00022617"/>
    </source>
</evidence>
<evidence type="ECO:0000256" key="9">
    <source>
        <dbReference type="RuleBase" id="RU000498"/>
    </source>
</evidence>
<evidence type="ECO:0000256" key="1">
    <source>
        <dbReference type="ARBA" id="ARBA00005329"/>
    </source>
</evidence>
<keyword evidence="6 9" id="KW-0408">Iron</keyword>
<evidence type="ECO:0000256" key="10">
    <source>
        <dbReference type="SAM" id="MobiDB-lite"/>
    </source>
</evidence>
<evidence type="ECO:0000256" key="2">
    <source>
        <dbReference type="ARBA" id="ARBA00022559"/>
    </source>
</evidence>
<dbReference type="InterPro" id="IPR040333">
    <property type="entry name" value="Catalase_3"/>
</dbReference>
<evidence type="ECO:0000313" key="12">
    <source>
        <dbReference type="EMBL" id="NJQ00928.1"/>
    </source>
</evidence>
<evidence type="ECO:0000256" key="5">
    <source>
        <dbReference type="ARBA" id="ARBA00023002"/>
    </source>
</evidence>
<dbReference type="CDD" id="cd08156">
    <property type="entry name" value="catalase_clade_3"/>
    <property type="match status" value="1"/>
</dbReference>
<dbReference type="EMBL" id="JAATEN010000006">
    <property type="protein sequence ID" value="NJQ00928.1"/>
    <property type="molecule type" value="Genomic_DNA"/>
</dbReference>
<feature type="region of interest" description="Disordered" evidence="10">
    <location>
        <begin position="410"/>
        <end position="446"/>
    </location>
</feature>
<dbReference type="InterPro" id="IPR002226">
    <property type="entry name" value="Catalase_haem_BS"/>
</dbReference>
<dbReference type="Pfam" id="PF06628">
    <property type="entry name" value="Catalase-rel"/>
    <property type="match status" value="1"/>
</dbReference>
<dbReference type="InterPro" id="IPR010582">
    <property type="entry name" value="Catalase_immune_responsive"/>
</dbReference>
<comment type="similarity">
    <text evidence="1 9">Belongs to the catalase family.</text>
</comment>
<keyword evidence="2 9" id="KW-0575">Peroxidase</keyword>
<accession>A0ABX1BWY2</accession>
<dbReference type="Gene3D" id="2.40.180.10">
    <property type="entry name" value="Catalase core domain"/>
    <property type="match status" value="1"/>
</dbReference>
<keyword evidence="7 9" id="KW-0376">Hydrogen peroxide</keyword>
<dbReference type="Pfam" id="PF00199">
    <property type="entry name" value="Catalase"/>
    <property type="match status" value="1"/>
</dbReference>
<dbReference type="EC" id="1.11.1.6" evidence="9"/>
<evidence type="ECO:0000256" key="4">
    <source>
        <dbReference type="ARBA" id="ARBA00022723"/>
    </source>
</evidence>
<feature type="region of interest" description="Disordered" evidence="10">
    <location>
        <begin position="35"/>
        <end position="55"/>
    </location>
</feature>
<dbReference type="PRINTS" id="PR00067">
    <property type="entry name" value="CATALASE"/>
</dbReference>